<dbReference type="Pfam" id="PF01411">
    <property type="entry name" value="tRNA-synt_2c"/>
    <property type="match status" value="1"/>
</dbReference>
<dbReference type="InterPro" id="IPR018164">
    <property type="entry name" value="Ala-tRNA-synth_IIc_N"/>
</dbReference>
<reference evidence="2 3" key="1">
    <citation type="submission" date="2024-06" db="EMBL/GenBank/DDBJ databases">
        <title>The Natural Products Discovery Center: Release of the First 8490 Sequenced Strains for Exploring Actinobacteria Biosynthetic Diversity.</title>
        <authorList>
            <person name="Kalkreuter E."/>
            <person name="Kautsar S.A."/>
            <person name="Yang D."/>
            <person name="Bader C.D."/>
            <person name="Teijaro C.N."/>
            <person name="Fluegel L."/>
            <person name="Davis C.M."/>
            <person name="Simpson J.R."/>
            <person name="Lauterbach L."/>
            <person name="Steele A.D."/>
            <person name="Gui C."/>
            <person name="Meng S."/>
            <person name="Li G."/>
            <person name="Viehrig K."/>
            <person name="Ye F."/>
            <person name="Su P."/>
            <person name="Kiefer A.F."/>
            <person name="Nichols A."/>
            <person name="Cepeda A.J."/>
            <person name="Yan W."/>
            <person name="Fan B."/>
            <person name="Jiang Y."/>
            <person name="Adhikari A."/>
            <person name="Zheng C.-J."/>
            <person name="Schuster L."/>
            <person name="Cowan T.M."/>
            <person name="Smanski M.J."/>
            <person name="Chevrette M.G."/>
            <person name="De Carvalho L.P.S."/>
            <person name="Shen B."/>
        </authorList>
    </citation>
    <scope>NUCLEOTIDE SEQUENCE [LARGE SCALE GENOMIC DNA]</scope>
    <source>
        <strain evidence="2 3">NPDC079179</strain>
    </source>
</reference>
<feature type="non-terminal residue" evidence="2">
    <location>
        <position position="36"/>
    </location>
</feature>
<dbReference type="GO" id="GO:0016874">
    <property type="term" value="F:ligase activity"/>
    <property type="evidence" value="ECO:0007669"/>
    <property type="project" value="UniProtKB-KW"/>
</dbReference>
<accession>A0ABV3KEH4</accession>
<gene>
    <name evidence="2" type="ORF">AB0O96_11475</name>
</gene>
<keyword evidence="2" id="KW-0436">Ligase</keyword>
<evidence type="ECO:0000313" key="3">
    <source>
        <dbReference type="Proteomes" id="UP001553031"/>
    </source>
</evidence>
<dbReference type="Proteomes" id="UP001553031">
    <property type="component" value="Unassembled WGS sequence"/>
</dbReference>
<organism evidence="2 3">
    <name type="scientific">Kocuria salsicia</name>
    <dbReference type="NCBI Taxonomy" id="664639"/>
    <lineage>
        <taxon>Bacteria</taxon>
        <taxon>Bacillati</taxon>
        <taxon>Actinomycetota</taxon>
        <taxon>Actinomycetes</taxon>
        <taxon>Micrococcales</taxon>
        <taxon>Micrococcaceae</taxon>
        <taxon>Kocuria</taxon>
    </lineage>
</organism>
<feature type="domain" description="Alanyl-tRNA synthetase class IIc N-terminal" evidence="1">
    <location>
        <begin position="4"/>
        <end position="35"/>
    </location>
</feature>
<dbReference type="EMBL" id="JBFBLL010000008">
    <property type="protein sequence ID" value="MEV8158802.1"/>
    <property type="molecule type" value="Genomic_DNA"/>
</dbReference>
<dbReference type="SUPFAM" id="SSF50447">
    <property type="entry name" value="Translation proteins"/>
    <property type="match status" value="1"/>
</dbReference>
<sequence length="36" mass="3754">MPTTTSQGESVEVVLERTPFYAEAGGQAADVGVIEN</sequence>
<evidence type="ECO:0000259" key="1">
    <source>
        <dbReference type="Pfam" id="PF01411"/>
    </source>
</evidence>
<protein>
    <submittedName>
        <fullName evidence="2">Alanine--tRNA ligase-related protein</fullName>
    </submittedName>
</protein>
<proteinExistence type="predicted"/>
<evidence type="ECO:0000313" key="2">
    <source>
        <dbReference type="EMBL" id="MEV8158802.1"/>
    </source>
</evidence>
<keyword evidence="3" id="KW-1185">Reference proteome</keyword>
<name>A0ABV3KEH4_9MICC</name>
<dbReference type="Gene3D" id="2.40.30.130">
    <property type="match status" value="1"/>
</dbReference>
<comment type="caution">
    <text evidence="2">The sequence shown here is derived from an EMBL/GenBank/DDBJ whole genome shotgun (WGS) entry which is preliminary data.</text>
</comment>
<dbReference type="InterPro" id="IPR009000">
    <property type="entry name" value="Transl_B-barrel_sf"/>
</dbReference>